<feature type="compositionally biased region" description="Low complexity" evidence="3">
    <location>
        <begin position="26"/>
        <end position="37"/>
    </location>
</feature>
<organism evidence="5 6">
    <name type="scientific">Amorphotheca resinae ATCC 22711</name>
    <dbReference type="NCBI Taxonomy" id="857342"/>
    <lineage>
        <taxon>Eukaryota</taxon>
        <taxon>Fungi</taxon>
        <taxon>Dikarya</taxon>
        <taxon>Ascomycota</taxon>
        <taxon>Pezizomycotina</taxon>
        <taxon>Leotiomycetes</taxon>
        <taxon>Helotiales</taxon>
        <taxon>Amorphothecaceae</taxon>
        <taxon>Amorphotheca</taxon>
    </lineage>
</organism>
<gene>
    <name evidence="5" type="ORF">M430DRAFT_14336</name>
</gene>
<dbReference type="InterPro" id="IPR000571">
    <property type="entry name" value="Znf_CCCH"/>
</dbReference>
<keyword evidence="1" id="KW-0378">Hydrolase</keyword>
<dbReference type="AlphaFoldDB" id="A0A2T3BCH3"/>
<feature type="zinc finger region" description="C3H1-type" evidence="2">
    <location>
        <begin position="1"/>
        <end position="27"/>
    </location>
</feature>
<accession>A0A2T3BCH3</accession>
<dbReference type="PROSITE" id="PS50103">
    <property type="entry name" value="ZF_C3H1"/>
    <property type="match status" value="1"/>
</dbReference>
<feature type="region of interest" description="Disordered" evidence="3">
    <location>
        <begin position="24"/>
        <end position="44"/>
    </location>
</feature>
<dbReference type="RefSeq" id="XP_024724553.1">
    <property type="nucleotide sequence ID" value="XM_024862817.1"/>
</dbReference>
<keyword evidence="2" id="KW-0862">Zinc</keyword>
<dbReference type="Pfam" id="PF13086">
    <property type="entry name" value="AAA_11"/>
    <property type="match status" value="1"/>
</dbReference>
<dbReference type="GO" id="GO:0008270">
    <property type="term" value="F:zinc ion binding"/>
    <property type="evidence" value="ECO:0007669"/>
    <property type="project" value="UniProtKB-KW"/>
</dbReference>
<dbReference type="GeneID" id="36570898"/>
<keyword evidence="2" id="KW-0479">Metal-binding</keyword>
<evidence type="ECO:0000256" key="1">
    <source>
        <dbReference type="ARBA" id="ARBA00022806"/>
    </source>
</evidence>
<dbReference type="Gene3D" id="3.40.50.300">
    <property type="entry name" value="P-loop containing nucleotide triphosphate hydrolases"/>
    <property type="match status" value="2"/>
</dbReference>
<sequence>MPPGPCFDFQRGRCRRGTYCRFSHDTSTSTASSTSTTNQQLRKETETEAACRKWTYMIPRPNPISSRFEAVVDTQKFFQMGWNLIKSEDAGTRQYVITKLGAETGLAIIKTLTDIIDANQKDETTVSIFRDRTLPFYKIISHPDVLSSLILETPIDTIYTFLFSPSGRRGLQVDEEVSTIAISSSLAVLDRLIEINQSAQVIEGFTAIVETISTCILENFMVPNAQQSLTRIRRRLNIGSSLPLAPTQSTPQNLLSAAFELAQDLPGNLSSKGARHDNDHASLAGLLDRQFRLLREDTVGQLRDAVREEVTRLEHPDRKVPTIHQGQQGVRKLIYHNVRFSRMSVDRRKGLQVVAEFDQPPQINNKSTKQREEWWKGSKLLQVDSLVCFVSSNGKIIFLCVCDPILPSRARKDSSADDKTKSDDIPSLFREAKRASVLLSLAEYKTEDAVWISTHTTASKTRQSLVEFPGVLLPSFQPTLQALQEMSRKLSLPFTEIVAPDSQASAAVVKPPAYATKRGFSFNLDVLAGVPLTLKPGQAFDFTKLDGGSTLDEAQQFAVIQALSTGLALVQGPPGTGKSYTGVAIIKALLHNRKAADLGPIICVCYTNHALDQLLEHLVKDGVRQVIRVGSRSKSDLLQNLTLHHVREGAKPTRTEKHDTWEHNRDIGETLREIEDILSGLNNPNSWTNIQAHLMRTHNPHFKELFGKGVDEEGFQEVKGRKFRVVESWLRGAPKKLASNRPVAQLSAISLREMSTSERGVLHKHWIEQRSAQLTNDLTHALDSYHGSKSALDRCHRELDLRCLREAHVIGVTTSGLARNIELLQRVRAKVMLCEEAGEVLEAHTLTAFLPGVEHAILIGDHEQLRPQINNYELQHDNPRGKRYSLDISLFERLVRPQMGNLQVPLSTLKTQRRMHPSISELVRVPLYPDLQDHPSVLEYPEVDGMRDRLYWLDHQEKEDPRPANAVSLSRTNTFEVDMIAALVSHLVRQGTYGSEDIAVITPYLGQLQKIKKRLANSFEIVVGDRDQGELEALFALEVVHGSNP</sequence>
<keyword evidence="1" id="KW-0547">Nucleotide-binding</keyword>
<feature type="domain" description="C3H1-type" evidence="4">
    <location>
        <begin position="1"/>
        <end position="27"/>
    </location>
</feature>
<dbReference type="InterPro" id="IPR045055">
    <property type="entry name" value="DNA2/NAM7-like"/>
</dbReference>
<keyword evidence="1" id="KW-0347">Helicase</keyword>
<dbReference type="Pfam" id="PF13087">
    <property type="entry name" value="AAA_12"/>
    <property type="match status" value="1"/>
</dbReference>
<evidence type="ECO:0000256" key="3">
    <source>
        <dbReference type="SAM" id="MobiDB-lite"/>
    </source>
</evidence>
<dbReference type="SMART" id="SM00356">
    <property type="entry name" value="ZnF_C3H1"/>
    <property type="match status" value="1"/>
</dbReference>
<dbReference type="Gene3D" id="3.30.1370.210">
    <property type="match status" value="1"/>
</dbReference>
<reference evidence="5 6" key="1">
    <citation type="journal article" date="2018" name="New Phytol.">
        <title>Comparative genomics and transcriptomics depict ericoid mycorrhizal fungi as versatile saprotrophs and plant mutualists.</title>
        <authorList>
            <person name="Martino E."/>
            <person name="Morin E."/>
            <person name="Grelet G.A."/>
            <person name="Kuo A."/>
            <person name="Kohler A."/>
            <person name="Daghino S."/>
            <person name="Barry K.W."/>
            <person name="Cichocki N."/>
            <person name="Clum A."/>
            <person name="Dockter R.B."/>
            <person name="Hainaut M."/>
            <person name="Kuo R.C."/>
            <person name="LaButti K."/>
            <person name="Lindahl B.D."/>
            <person name="Lindquist E.A."/>
            <person name="Lipzen A."/>
            <person name="Khouja H.R."/>
            <person name="Magnuson J."/>
            <person name="Murat C."/>
            <person name="Ohm R.A."/>
            <person name="Singer S.W."/>
            <person name="Spatafora J.W."/>
            <person name="Wang M."/>
            <person name="Veneault-Fourrey C."/>
            <person name="Henrissat B."/>
            <person name="Grigoriev I.V."/>
            <person name="Martin F.M."/>
            <person name="Perotto S."/>
        </authorList>
    </citation>
    <scope>NUCLEOTIDE SEQUENCE [LARGE SCALE GENOMIC DNA]</scope>
    <source>
        <strain evidence="5 6">ATCC 22711</strain>
    </source>
</reference>
<keyword evidence="6" id="KW-1185">Reference proteome</keyword>
<dbReference type="CDD" id="cd17936">
    <property type="entry name" value="EEXXEc_NFX1"/>
    <property type="match status" value="1"/>
</dbReference>
<dbReference type="EMBL" id="KZ679006">
    <property type="protein sequence ID" value="PSS27028.1"/>
    <property type="molecule type" value="Genomic_DNA"/>
</dbReference>
<name>A0A2T3BCH3_AMORE</name>
<dbReference type="SUPFAM" id="SSF52540">
    <property type="entry name" value="P-loop containing nucleoside triphosphate hydrolases"/>
    <property type="match status" value="1"/>
</dbReference>
<dbReference type="InterPro" id="IPR047187">
    <property type="entry name" value="SF1_C_Upf1"/>
</dbReference>
<dbReference type="PANTHER" id="PTHR10887:SF445">
    <property type="entry name" value="NFX1-TYPE ZINC FINGER-CONTAINING PROTEIN 1"/>
    <property type="match status" value="1"/>
</dbReference>
<proteinExistence type="predicted"/>
<keyword evidence="2" id="KW-0863">Zinc-finger</keyword>
<dbReference type="Proteomes" id="UP000241818">
    <property type="component" value="Unassembled WGS sequence"/>
</dbReference>
<dbReference type="GO" id="GO:0004386">
    <property type="term" value="F:helicase activity"/>
    <property type="evidence" value="ECO:0007669"/>
    <property type="project" value="InterPro"/>
</dbReference>
<dbReference type="InterPro" id="IPR041679">
    <property type="entry name" value="DNA2/NAM7-like_C"/>
</dbReference>
<dbReference type="CDD" id="cd18808">
    <property type="entry name" value="SF1_C_Upf1"/>
    <property type="match status" value="1"/>
</dbReference>
<dbReference type="PANTHER" id="PTHR10887">
    <property type="entry name" value="DNA2/NAM7 HELICASE FAMILY"/>
    <property type="match status" value="1"/>
</dbReference>
<dbReference type="GO" id="GO:0031380">
    <property type="term" value="C:nuclear RNA-directed RNA polymerase complex"/>
    <property type="evidence" value="ECO:0007669"/>
    <property type="project" value="TreeGrafter"/>
</dbReference>
<protein>
    <recommendedName>
        <fullName evidence="4">C3H1-type domain-containing protein</fullName>
    </recommendedName>
</protein>
<dbReference type="InterPro" id="IPR041677">
    <property type="entry name" value="DNA2/NAM7_AAA_11"/>
</dbReference>
<evidence type="ECO:0000313" key="5">
    <source>
        <dbReference type="EMBL" id="PSS27028.1"/>
    </source>
</evidence>
<dbReference type="OrthoDB" id="2423195at2759"/>
<dbReference type="STRING" id="857342.A0A2T3BCH3"/>
<keyword evidence="1" id="KW-0067">ATP-binding</keyword>
<evidence type="ECO:0000313" key="6">
    <source>
        <dbReference type="Proteomes" id="UP000241818"/>
    </source>
</evidence>
<dbReference type="InterPro" id="IPR027417">
    <property type="entry name" value="P-loop_NTPase"/>
</dbReference>
<dbReference type="GO" id="GO:0031048">
    <property type="term" value="P:regulatory ncRNA-mediated heterochromatin formation"/>
    <property type="evidence" value="ECO:0007669"/>
    <property type="project" value="TreeGrafter"/>
</dbReference>
<dbReference type="InParanoid" id="A0A2T3BCH3"/>
<evidence type="ECO:0000259" key="4">
    <source>
        <dbReference type="PROSITE" id="PS50103"/>
    </source>
</evidence>
<evidence type="ECO:0000256" key="2">
    <source>
        <dbReference type="PROSITE-ProRule" id="PRU00723"/>
    </source>
</evidence>